<keyword evidence="1" id="KW-0175">Coiled coil</keyword>
<dbReference type="PROSITE" id="PS00018">
    <property type="entry name" value="EF_HAND_1"/>
    <property type="match status" value="1"/>
</dbReference>
<evidence type="ECO:0000313" key="3">
    <source>
        <dbReference type="EMBL" id="RKF72424.1"/>
    </source>
</evidence>
<sequence>MPTSERDIMADNDAQLRHQNPISSDISKAVVPMWDSSDPERAPPPLPMNPSSPSLVSKSNTSSMIQSAHVALAEKAWETGYVTNPPPKRIEYSPERFMMKGVAHKRIKSLQPGLKDLSSPMERIGSVNGPRSPGKAPGWRGSTYTVKDVFIDSTSPEKESRKIRTGRFSEREAMSSNEEKASEKLKSLRYEEKLTDSHKDLNKNLKKEEESSRSNTPSPDHLENLSRDLAKTRISLRKPQQSILGENIPPQSATMLALQSMASKEEDTRLTNISNSSNALVRTPQTFDAISNQILSLTSIATNLQKEMAQLSRRSKDNATDLISLKEATNARDEDIRRSLRELVHNLSENGSRSSSNVQDSAGFYLNDKLHNYPMPRMKAFSLPRIPSPTGFASSLDRESIISPASYVADGVAIIALLEKVLREMGTREGQKHIMSKISEFLSRDESSTEKKVDDLIMLIKANISDSDSPSRYGGSVRLNRSRTLSLEPAPRLELEFDKSQSVPSSCAVALKSSTNNNKSSNEHEQVSTIISDDTVNIIRTIKDSVTQGGGLTAEVKALVRELRGEVLGMGREITRKLDEVNEESTKVVASEKEHVSRIVKNGIEDWKTHVDHILREYRRQSTASIVSKTSVDHREVCKAVRDAIVEMDKSQSKSLEKEDILNAVRDAWECHKPEIKLQQFWPERDELLNCIKEGIQAFSPQNNTPNVSGATREEVFEAVVKGLKCIPLPCVDTVANISREEILTAVRQCLEEFEFSSPSSQNESSDIGVTKNILLDAVKEGLKSFDFSSSIKSSLIDANLYLTRHEILEAIQDGFKGLEATAGTKELVNGVDESQKDFCEISNVNLIDKSEMDTLIGQICEKFKNILDSTRTELEAVTREAKNEASTSSNATEKLLENTQDWFEKLRAEIEEYADKTSGHEIVNTMIDIKSSIDSLHAELERLTSNISSGSPTVVLAEIENLRDMFSASNFLDSEAVHSDFLTTLQDGLENIKDLITSSLSSPDFVVERTEILSAIKDGFDCAKEEIDISRRFEIDSEQMEILNEIKGGLNDMKETISFSLIPTSSALDKDEIVNAIMEIKETMSSSLIPSSSRIDTYEILKAINESLENFKETMSSSLVPTSSGSDNYEILKAINDGLDNIKETMFSSLQTNSPGPHNNEVLDAIKDIKETMSSSLVPEISGPDNYAISNTINEGLQNIKDIISSSLIPTSSVINKKEVSNIIKDSFDNVKDAMLSSLPTDSSRIYKDEILNAVNEIKDIVMSSFASKNVEFDSNLVLEAIDDSLNNIKHIISSSLSTDSSGVHKNEILNAIKEFKEIMSSSSPTDSSRLYKDEILNAVKEMKDNLSSSLTPESLGLDKDLVFVAINDGFESIKDLMSSNLPTDNSSAHKDEIMNAIKDMKENISSSFLMENLDLDRDLLLEAISDGFDHIKDSLSSINPTDNSGIFKDEILNAIKDVKETMLLSSTDSSGLFKDEVLDAIKDGVENVKDIIMSSVIPKSSGIEKDEISDIIRDGLDNILKTMSSSLIPANLDEDKSLVLAAINEGLDNIKENISSSLSNYSSGKYKDEILEEIKAGLENVKEAMSSSLVPGNNGFDQEFILQNINNSIDKMKETWSSSFSIDKEEILNAIKDVKENLSYSIQPANSGLDKDVTLLAITDSLEGFKETLSSSLVPGNPGLDRNEILNCITDALENLRESISTSLVPKNSELDKDEISNAVKDGLESFKETLSTSLSPENPGLSKDEILITIMNGLERFKETMSTSLVPRSSGLDKDEILLTITDSLEGFKEKLLTSLAPENPGLNKDEILITIADGLDSFRETMSTSLVPRSSGLDKDEILLAITDSLEGFKEKLSTSLAPENPGLNKDEILITIADGLDSFKETMSTSLVPDSPGLDKNEISIAVKDGLESFKEILSTSLLPENFGLDKDEISNAVKDGLESFKETLSTSLVAENFRLNKDEILITIMDGLERFKESISTSLVPRNSGLDKDEILLTITDTPENPGISKDEILITIMDETLSTSLVNYQGLGRDEILHTIMHGLESFKQAMSSSILSETLILVKDDNLIVIKDAIENLEDSIPSKLTSVISESGIDGSLQKIKESMDGIKEDFITQQSIIDHFGKSDVLDTIKVALSNISTEVKKVVNKPSELSEIGFSKETFGKLQTGLEDVRADLNRLQKTLQDERTTTELNSSVTSFDLLRRNDIENLESLVTDLCAKTISRDLTPPPSEVNQVPLPKIDLTDLENKLKNIQNSVTDLFLRDQISDQKSIKKEDLKSIENLLMNTKVKIEELDTEPSVTKEDFNALEFLIGETRDNLSNLTIHLENVSKKDDTKILEPIIRDALIGIEELKDLIVKNSGEVKKIDVFAIESTCLDIKNTIDQVLISEITSLASKDDVKDLEAQFKDFEGRIDKNTETNSSLFEERHLHIIEINESIQKFLEEFENSITSRLGEGITSIDTLGKLLEGFGQVLTRDSKITDEIKCLSEIIKDEIKKSTSLLVGSKVDINEKFQQNWDKLHEDFERKFFELLLKYDDAKLAAEGANKLSEEKTTRIEATLRGTEVATDDLKLLASNLNTSLTESFMTLDKNSSTVLHGVDATYNRLQEIHVETKSGNQQISDDMAKVLSKIEAIDNTLKEYDPKTSESIKDLVFVTKKQYDHSVSSLANLEKIITEKLPKLDIELSTPFLPPSAQPIEKYDDTCVHEKLDKLTDEMHIASKSFVQLDILEKIHQQVIKTAAEVSEYFITQKKQSCIEYEENKRASEEINSIIEKKLTEKDNLDVSVIDLRREEENLKKSILDLKAEQEGLNLQKTRLYSEVSSLETALRIRREELDAMEARAGNLERRIIESVIDHSRSLLITNKNKGRELMSRKRVPSNNGSTTSPTRSRASNMTKLAVDMVTGDNISAKKNPPGISRRILSLSQITNNLAPGILKRSHSVKASSGKQRKSSWGGTFSKDENLTGNRIQVRENEENSIRDIYANLGSASNEIVTEDETAGSLECRNIEMDDYSDAESTVIAEVRCRDTIKDVNDEGSGSKEVDEEIIQ</sequence>
<comment type="caution">
    <text evidence="3">The sequence shown here is derived from an EMBL/GenBank/DDBJ whole genome shotgun (WGS) entry which is preliminary data.</text>
</comment>
<feature type="region of interest" description="Disordered" evidence="2">
    <location>
        <begin position="2877"/>
        <end position="2896"/>
    </location>
</feature>
<feature type="coiled-coil region" evidence="1">
    <location>
        <begin position="2247"/>
        <end position="2301"/>
    </location>
</feature>
<feature type="compositionally biased region" description="Polar residues" evidence="2">
    <location>
        <begin position="2882"/>
        <end position="2896"/>
    </location>
</feature>
<evidence type="ECO:0000256" key="2">
    <source>
        <dbReference type="SAM" id="MobiDB-lite"/>
    </source>
</evidence>
<feature type="region of interest" description="Disordered" evidence="2">
    <location>
        <begin position="115"/>
        <end position="224"/>
    </location>
</feature>
<evidence type="ECO:0000256" key="1">
    <source>
        <dbReference type="SAM" id="Coils"/>
    </source>
</evidence>
<evidence type="ECO:0000313" key="4">
    <source>
        <dbReference type="Proteomes" id="UP000285326"/>
    </source>
</evidence>
<organism evidence="3 4">
    <name type="scientific">Golovinomyces cichoracearum</name>
    <dbReference type="NCBI Taxonomy" id="62708"/>
    <lineage>
        <taxon>Eukaryota</taxon>
        <taxon>Fungi</taxon>
        <taxon>Dikarya</taxon>
        <taxon>Ascomycota</taxon>
        <taxon>Pezizomycotina</taxon>
        <taxon>Leotiomycetes</taxon>
        <taxon>Erysiphales</taxon>
        <taxon>Erysiphaceae</taxon>
        <taxon>Golovinomyces</taxon>
    </lineage>
</organism>
<dbReference type="InterPro" id="IPR018247">
    <property type="entry name" value="EF_Hand_1_Ca_BS"/>
</dbReference>
<dbReference type="Proteomes" id="UP000285326">
    <property type="component" value="Unassembled WGS sequence"/>
</dbReference>
<feature type="region of interest" description="Disordered" evidence="2">
    <location>
        <begin position="2943"/>
        <end position="2966"/>
    </location>
</feature>
<feature type="region of interest" description="Disordered" evidence="2">
    <location>
        <begin position="1"/>
        <end position="62"/>
    </location>
</feature>
<proteinExistence type="predicted"/>
<feature type="coiled-coil region" evidence="1">
    <location>
        <begin position="861"/>
        <end position="917"/>
    </location>
</feature>
<gene>
    <name evidence="3" type="ORF">GcM1_248153</name>
</gene>
<feature type="compositionally biased region" description="Basic and acidic residues" evidence="2">
    <location>
        <begin position="155"/>
        <end position="212"/>
    </location>
</feature>
<reference evidence="3 4" key="1">
    <citation type="journal article" date="2018" name="BMC Genomics">
        <title>Comparative genome analyses reveal sequence features reflecting distinct modes of host-adaptation between dicot and monocot powdery mildew.</title>
        <authorList>
            <person name="Wu Y."/>
            <person name="Ma X."/>
            <person name="Pan Z."/>
            <person name="Kale S.D."/>
            <person name="Song Y."/>
            <person name="King H."/>
            <person name="Zhang Q."/>
            <person name="Presley C."/>
            <person name="Deng X."/>
            <person name="Wei C.I."/>
            <person name="Xiao S."/>
        </authorList>
    </citation>
    <scope>NUCLEOTIDE SEQUENCE [LARGE SCALE GENOMIC DNA]</scope>
    <source>
        <strain evidence="3">UMSG1</strain>
    </source>
</reference>
<protein>
    <submittedName>
        <fullName evidence="3">Putative chromosome segregation atpase family protein</fullName>
    </submittedName>
</protein>
<dbReference type="EMBL" id="MCBS01024831">
    <property type="protein sequence ID" value="RKF72424.1"/>
    <property type="molecule type" value="Genomic_DNA"/>
</dbReference>
<feature type="compositionally biased region" description="Polar residues" evidence="2">
    <location>
        <begin position="17"/>
        <end position="26"/>
    </location>
</feature>
<accession>A0A420ID13</accession>
<name>A0A420ID13_9PEZI</name>
<feature type="compositionally biased region" description="Polar residues" evidence="2">
    <location>
        <begin position="2946"/>
        <end position="2960"/>
    </location>
</feature>
<feature type="coiled-coil region" evidence="1">
    <location>
        <begin position="2790"/>
        <end position="2852"/>
    </location>
</feature>